<protein>
    <submittedName>
        <fullName evidence="1">Uncharacterized protein</fullName>
    </submittedName>
</protein>
<proteinExistence type="predicted"/>
<sequence>MVFDLVSALRHGSSPSASSRPRFVGVTRGGVVTSENVRLYSWLALTRPSTEP</sequence>
<name>A4TZV3_9PROT</name>
<organism evidence="1">
    <name type="scientific">Magnetospirillum gryphiswaldense</name>
    <dbReference type="NCBI Taxonomy" id="55518"/>
    <lineage>
        <taxon>Bacteria</taxon>
        <taxon>Pseudomonadati</taxon>
        <taxon>Pseudomonadota</taxon>
        <taxon>Alphaproteobacteria</taxon>
        <taxon>Rhodospirillales</taxon>
        <taxon>Rhodospirillaceae</taxon>
        <taxon>Magnetospirillum</taxon>
    </lineage>
</organism>
<evidence type="ECO:0000313" key="1">
    <source>
        <dbReference type="EMBL" id="CAM76160.1"/>
    </source>
</evidence>
<gene>
    <name evidence="1" type="ORF">MGR_1433</name>
</gene>
<dbReference type="EMBL" id="CU459003">
    <property type="protein sequence ID" value="CAM76160.1"/>
    <property type="molecule type" value="Genomic_DNA"/>
</dbReference>
<accession>A4TZV3</accession>
<dbReference type="AlphaFoldDB" id="A4TZV3"/>
<reference evidence="1" key="1">
    <citation type="journal article" date="2007" name="J. Bacteriol.">
        <title>Comparative genome analysis of four magnetotactic bacteria reveals a complex set of group-specific genes implicated in magnetosome biomineralization and function.</title>
        <authorList>
            <person name="Richter M."/>
            <person name="Kube M."/>
            <person name="Bazylinski D.A."/>
            <person name="Lombardot T."/>
            <person name="Gloeckner F.O."/>
            <person name="Reinhardt R."/>
            <person name="Schueler D."/>
        </authorList>
    </citation>
    <scope>NUCLEOTIDE SEQUENCE</scope>
    <source>
        <strain evidence="1">MSR-1</strain>
    </source>
</reference>